<gene>
    <name evidence="1" type="ORF">PG997_004469</name>
</gene>
<comment type="caution">
    <text evidence="1">The sequence shown here is derived from an EMBL/GenBank/DDBJ whole genome shotgun (WGS) entry which is preliminary data.</text>
</comment>
<protein>
    <submittedName>
        <fullName evidence="1">Uncharacterized protein</fullName>
    </submittedName>
</protein>
<evidence type="ECO:0000313" key="2">
    <source>
        <dbReference type="Proteomes" id="UP001433268"/>
    </source>
</evidence>
<dbReference type="GeneID" id="92041844"/>
<dbReference type="RefSeq" id="XP_066672402.1">
    <property type="nucleotide sequence ID" value="XM_066808784.1"/>
</dbReference>
<sequence length="161" mass="17682">MGLTPRNLSKGCAEDGGEETPACPFVLDFGTFQDIVSVLGIGSQHHTCDQKDHARYQLRHDAADSHHPPQACLFGSLVHEDEKPGAQADEHAEKYEDEGAKRDALALHPRPRRELESAIIEIGLVCLVEMVAQRLVNEDVVERVPDLMVKATGPVDMAHTK</sequence>
<keyword evidence="2" id="KW-1185">Reference proteome</keyword>
<organism evidence="1 2">
    <name type="scientific">Apiospora hydei</name>
    <dbReference type="NCBI Taxonomy" id="1337664"/>
    <lineage>
        <taxon>Eukaryota</taxon>
        <taxon>Fungi</taxon>
        <taxon>Dikarya</taxon>
        <taxon>Ascomycota</taxon>
        <taxon>Pezizomycotina</taxon>
        <taxon>Sordariomycetes</taxon>
        <taxon>Xylariomycetidae</taxon>
        <taxon>Amphisphaeriales</taxon>
        <taxon>Apiosporaceae</taxon>
        <taxon>Apiospora</taxon>
    </lineage>
</organism>
<dbReference type="EMBL" id="JAQQWN010000004">
    <property type="protein sequence ID" value="KAK8089508.1"/>
    <property type="molecule type" value="Genomic_DNA"/>
</dbReference>
<reference evidence="1 2" key="1">
    <citation type="submission" date="2023-01" db="EMBL/GenBank/DDBJ databases">
        <title>Analysis of 21 Apiospora genomes using comparative genomics revels a genus with tremendous synthesis potential of carbohydrate active enzymes and secondary metabolites.</title>
        <authorList>
            <person name="Sorensen T."/>
        </authorList>
    </citation>
    <scope>NUCLEOTIDE SEQUENCE [LARGE SCALE GENOMIC DNA]</scope>
    <source>
        <strain evidence="1 2">CBS 114990</strain>
    </source>
</reference>
<accession>A0ABR1X274</accession>
<name>A0ABR1X274_9PEZI</name>
<evidence type="ECO:0000313" key="1">
    <source>
        <dbReference type="EMBL" id="KAK8089508.1"/>
    </source>
</evidence>
<proteinExistence type="predicted"/>
<dbReference type="Proteomes" id="UP001433268">
    <property type="component" value="Unassembled WGS sequence"/>
</dbReference>